<dbReference type="Proteomes" id="UP000053989">
    <property type="component" value="Unassembled WGS sequence"/>
</dbReference>
<gene>
    <name evidence="1" type="ORF">SCLCIDRAFT_34261</name>
</gene>
<accession>A0A0C3D2V6</accession>
<keyword evidence="2" id="KW-1185">Reference proteome</keyword>
<proteinExistence type="predicted"/>
<reference evidence="2" key="2">
    <citation type="submission" date="2015-01" db="EMBL/GenBank/DDBJ databases">
        <title>Evolutionary Origins and Diversification of the Mycorrhizal Mutualists.</title>
        <authorList>
            <consortium name="DOE Joint Genome Institute"/>
            <consortium name="Mycorrhizal Genomics Consortium"/>
            <person name="Kohler A."/>
            <person name="Kuo A."/>
            <person name="Nagy L.G."/>
            <person name="Floudas D."/>
            <person name="Copeland A."/>
            <person name="Barry K.W."/>
            <person name="Cichocki N."/>
            <person name="Veneault-Fourrey C."/>
            <person name="LaButti K."/>
            <person name="Lindquist E.A."/>
            <person name="Lipzen A."/>
            <person name="Lundell T."/>
            <person name="Morin E."/>
            <person name="Murat C."/>
            <person name="Riley R."/>
            <person name="Ohm R."/>
            <person name="Sun H."/>
            <person name="Tunlid A."/>
            <person name="Henrissat B."/>
            <person name="Grigoriev I.V."/>
            <person name="Hibbett D.S."/>
            <person name="Martin F."/>
        </authorList>
    </citation>
    <scope>NUCLEOTIDE SEQUENCE [LARGE SCALE GENOMIC DNA]</scope>
    <source>
        <strain evidence="2">Foug A</strain>
    </source>
</reference>
<protein>
    <submittedName>
        <fullName evidence="1">Uncharacterized protein</fullName>
    </submittedName>
</protein>
<sequence>MQIIWDGVMQGWLHKFSEDNDKVYHLCIQKIYDWHMQFGKATLDAVEAHWASDAKYSNPEAVKDYVKFALSPGLPFMYGYIEALDDLGTIQMSRSFLSPFILQTFASHLVALSPIENNPELYEDFVATPPFGALVLTVMAVQWT</sequence>
<dbReference type="EMBL" id="KN822422">
    <property type="protein sequence ID" value="KIM50466.1"/>
    <property type="molecule type" value="Genomic_DNA"/>
</dbReference>
<dbReference type="HOGENOM" id="CLU_1797615_0_0_1"/>
<organism evidence="1 2">
    <name type="scientific">Scleroderma citrinum Foug A</name>
    <dbReference type="NCBI Taxonomy" id="1036808"/>
    <lineage>
        <taxon>Eukaryota</taxon>
        <taxon>Fungi</taxon>
        <taxon>Dikarya</taxon>
        <taxon>Basidiomycota</taxon>
        <taxon>Agaricomycotina</taxon>
        <taxon>Agaricomycetes</taxon>
        <taxon>Agaricomycetidae</taxon>
        <taxon>Boletales</taxon>
        <taxon>Sclerodermatineae</taxon>
        <taxon>Sclerodermataceae</taxon>
        <taxon>Scleroderma</taxon>
    </lineage>
</organism>
<dbReference type="OrthoDB" id="2684275at2759"/>
<dbReference type="InParanoid" id="A0A0C3D2V6"/>
<reference evidence="1 2" key="1">
    <citation type="submission" date="2014-04" db="EMBL/GenBank/DDBJ databases">
        <authorList>
            <consortium name="DOE Joint Genome Institute"/>
            <person name="Kuo A."/>
            <person name="Kohler A."/>
            <person name="Nagy L.G."/>
            <person name="Floudas D."/>
            <person name="Copeland A."/>
            <person name="Barry K.W."/>
            <person name="Cichocki N."/>
            <person name="Veneault-Fourrey C."/>
            <person name="LaButti K."/>
            <person name="Lindquist E.A."/>
            <person name="Lipzen A."/>
            <person name="Lundell T."/>
            <person name="Morin E."/>
            <person name="Murat C."/>
            <person name="Sun H."/>
            <person name="Tunlid A."/>
            <person name="Henrissat B."/>
            <person name="Grigoriev I.V."/>
            <person name="Hibbett D.S."/>
            <person name="Martin F."/>
            <person name="Nordberg H.P."/>
            <person name="Cantor M.N."/>
            <person name="Hua S.X."/>
        </authorList>
    </citation>
    <scope>NUCLEOTIDE SEQUENCE [LARGE SCALE GENOMIC DNA]</scope>
    <source>
        <strain evidence="1 2">Foug A</strain>
    </source>
</reference>
<evidence type="ECO:0000313" key="1">
    <source>
        <dbReference type="EMBL" id="KIM50466.1"/>
    </source>
</evidence>
<dbReference type="AlphaFoldDB" id="A0A0C3D2V6"/>
<name>A0A0C3D2V6_9AGAM</name>
<evidence type="ECO:0000313" key="2">
    <source>
        <dbReference type="Proteomes" id="UP000053989"/>
    </source>
</evidence>